<keyword evidence="2" id="KW-1185">Reference proteome</keyword>
<dbReference type="AlphaFoldDB" id="A0A814ASI4"/>
<comment type="caution">
    <text evidence="1">The sequence shown here is derived from an EMBL/GenBank/DDBJ whole genome shotgun (WGS) entry which is preliminary data.</text>
</comment>
<protein>
    <submittedName>
        <fullName evidence="1">Uncharacterized protein</fullName>
    </submittedName>
</protein>
<dbReference type="OrthoDB" id="6426234at2759"/>
<evidence type="ECO:0000313" key="1">
    <source>
        <dbReference type="EMBL" id="CAF0918395.1"/>
    </source>
</evidence>
<sequence>MFTERNIYGYDKNTGDDSFITLNFKIGYTPNWTREIFVIDKIVYSNPPTYIIKDLIDESIEGRFYEQELQKINKKEEIYQID</sequence>
<organism evidence="1 2">
    <name type="scientific">Brachionus calyciflorus</name>
    <dbReference type="NCBI Taxonomy" id="104777"/>
    <lineage>
        <taxon>Eukaryota</taxon>
        <taxon>Metazoa</taxon>
        <taxon>Spiralia</taxon>
        <taxon>Gnathifera</taxon>
        <taxon>Rotifera</taxon>
        <taxon>Eurotatoria</taxon>
        <taxon>Monogononta</taxon>
        <taxon>Pseudotrocha</taxon>
        <taxon>Ploima</taxon>
        <taxon>Brachionidae</taxon>
        <taxon>Brachionus</taxon>
    </lineage>
</organism>
<gene>
    <name evidence="1" type="ORF">OXX778_LOCUS12268</name>
</gene>
<dbReference type="PANTHER" id="PTHR46585">
    <property type="entry name" value="INTEGRASE CORE DOMAIN CONTAINING PROTEIN"/>
    <property type="match status" value="1"/>
</dbReference>
<dbReference type="EMBL" id="CAJNOC010002198">
    <property type="protein sequence ID" value="CAF0918395.1"/>
    <property type="molecule type" value="Genomic_DNA"/>
</dbReference>
<accession>A0A814ASI4</accession>
<proteinExistence type="predicted"/>
<reference evidence="1" key="1">
    <citation type="submission" date="2021-02" db="EMBL/GenBank/DDBJ databases">
        <authorList>
            <person name="Nowell W R."/>
        </authorList>
    </citation>
    <scope>NUCLEOTIDE SEQUENCE</scope>
    <source>
        <strain evidence="1">Ploen Becks lab</strain>
    </source>
</reference>
<name>A0A814ASI4_9BILA</name>
<evidence type="ECO:0000313" key="2">
    <source>
        <dbReference type="Proteomes" id="UP000663879"/>
    </source>
</evidence>
<dbReference type="PANTHER" id="PTHR46585:SF1">
    <property type="entry name" value="CHROMO DOMAIN-CONTAINING PROTEIN"/>
    <property type="match status" value="1"/>
</dbReference>
<dbReference type="Proteomes" id="UP000663879">
    <property type="component" value="Unassembled WGS sequence"/>
</dbReference>